<dbReference type="EMBL" id="LGTC01000001">
    <property type="protein sequence ID" value="KNY29446.1"/>
    <property type="molecule type" value="Genomic_DNA"/>
</dbReference>
<dbReference type="Proteomes" id="UP000036923">
    <property type="component" value="Unassembled WGS sequence"/>
</dbReference>
<dbReference type="SUPFAM" id="SSF109854">
    <property type="entry name" value="DinB/YfiT-like putative metalloenzymes"/>
    <property type="match status" value="1"/>
</dbReference>
<dbReference type="RefSeq" id="WP_036935558.1">
    <property type="nucleotide sequence ID" value="NZ_JQKC01000001.1"/>
</dbReference>
<dbReference type="AlphaFoldDB" id="A0A0L6JUB2"/>
<organism evidence="2 3">
    <name type="scientific">Pseudobacteroides cellulosolvens ATCC 35603 = DSM 2933</name>
    <dbReference type="NCBI Taxonomy" id="398512"/>
    <lineage>
        <taxon>Bacteria</taxon>
        <taxon>Bacillati</taxon>
        <taxon>Bacillota</taxon>
        <taxon>Clostridia</taxon>
        <taxon>Eubacteriales</taxon>
        <taxon>Oscillospiraceae</taxon>
        <taxon>Pseudobacteroides</taxon>
    </lineage>
</organism>
<protein>
    <submittedName>
        <fullName evidence="2">DinB-like domain containing protein</fullName>
    </submittedName>
</protein>
<keyword evidence="3" id="KW-1185">Reference proteome</keyword>
<dbReference type="PATRIC" id="fig|398512.5.peg.4946"/>
<feature type="domain" description="DinB-like" evidence="1">
    <location>
        <begin position="21"/>
        <end position="146"/>
    </location>
</feature>
<evidence type="ECO:0000313" key="3">
    <source>
        <dbReference type="Proteomes" id="UP000036923"/>
    </source>
</evidence>
<dbReference type="Pfam" id="PF12867">
    <property type="entry name" value="DinB_2"/>
    <property type="match status" value="1"/>
</dbReference>
<sequence length="157" mass="19278">MKMLAQQMEELIEKFKNDFYNLDEEITTVKISRDKWSIKEIIGHLIDSASNNHQRFVRMKISEEISFPDYNNEEWLKAQHHQNMRFNELMNLFYFFNKLLIGIIEEVDDNQLTHKWKVKWFEDKDFITLEELMIHYVDHLKGHYHHVHERVDELINL</sequence>
<dbReference type="InterPro" id="IPR024775">
    <property type="entry name" value="DinB-like"/>
</dbReference>
<dbReference type="eggNOG" id="COG0456">
    <property type="taxonomic scope" value="Bacteria"/>
</dbReference>
<comment type="caution">
    <text evidence="2">The sequence shown here is derived from an EMBL/GenBank/DDBJ whole genome shotgun (WGS) entry which is preliminary data.</text>
</comment>
<dbReference type="InterPro" id="IPR034660">
    <property type="entry name" value="DinB/YfiT-like"/>
</dbReference>
<gene>
    <name evidence="2" type="ORF">Bccel_4720</name>
</gene>
<evidence type="ECO:0000259" key="1">
    <source>
        <dbReference type="Pfam" id="PF12867"/>
    </source>
</evidence>
<dbReference type="OrthoDB" id="9793216at2"/>
<name>A0A0L6JUB2_9FIRM</name>
<accession>A0A0L6JUB2</accession>
<reference evidence="3" key="1">
    <citation type="submission" date="2015-07" db="EMBL/GenBank/DDBJ databases">
        <title>Near-Complete Genome Sequence of the Cellulolytic Bacterium Bacteroides (Pseudobacteroides) cellulosolvens ATCC 35603.</title>
        <authorList>
            <person name="Dassa B."/>
            <person name="Utturkar S.M."/>
            <person name="Klingeman D.M."/>
            <person name="Hurt R.A."/>
            <person name="Keller M."/>
            <person name="Xu J."/>
            <person name="Reddy Y.H.K."/>
            <person name="Borovok I."/>
            <person name="Grinberg I.R."/>
            <person name="Lamed R."/>
            <person name="Zhivin O."/>
            <person name="Bayer E.A."/>
            <person name="Brown S.D."/>
        </authorList>
    </citation>
    <scope>NUCLEOTIDE SEQUENCE [LARGE SCALE GENOMIC DNA]</scope>
    <source>
        <strain evidence="3">DSM 2933</strain>
    </source>
</reference>
<proteinExistence type="predicted"/>
<dbReference type="Gene3D" id="1.20.120.450">
    <property type="entry name" value="dinb family like domain"/>
    <property type="match status" value="1"/>
</dbReference>
<evidence type="ECO:0000313" key="2">
    <source>
        <dbReference type="EMBL" id="KNY29446.1"/>
    </source>
</evidence>
<dbReference type="STRING" id="398512.Bccel_4720"/>